<dbReference type="EMBL" id="QTJU01000001">
    <property type="protein sequence ID" value="RFM30495.1"/>
    <property type="molecule type" value="Genomic_DNA"/>
</dbReference>
<protein>
    <recommendedName>
        <fullName evidence="4">Lipoprotein</fullName>
    </recommendedName>
</protein>
<dbReference type="RefSeq" id="WP_116846250.1">
    <property type="nucleotide sequence ID" value="NZ_QTJU01000001.1"/>
</dbReference>
<gene>
    <name evidence="2" type="ORF">DXN05_05940</name>
</gene>
<evidence type="ECO:0008006" key="4">
    <source>
        <dbReference type="Google" id="ProtNLM"/>
    </source>
</evidence>
<proteinExistence type="predicted"/>
<name>A0A3E1NRF0_9BACT</name>
<comment type="caution">
    <text evidence="2">The sequence shown here is derived from an EMBL/GenBank/DDBJ whole genome shotgun (WGS) entry which is preliminary data.</text>
</comment>
<evidence type="ECO:0000313" key="2">
    <source>
        <dbReference type="EMBL" id="RFM30495.1"/>
    </source>
</evidence>
<dbReference type="Proteomes" id="UP000261284">
    <property type="component" value="Unassembled WGS sequence"/>
</dbReference>
<organism evidence="2 3">
    <name type="scientific">Deminuibacter soli</name>
    <dbReference type="NCBI Taxonomy" id="2291815"/>
    <lineage>
        <taxon>Bacteria</taxon>
        <taxon>Pseudomonadati</taxon>
        <taxon>Bacteroidota</taxon>
        <taxon>Chitinophagia</taxon>
        <taxon>Chitinophagales</taxon>
        <taxon>Chitinophagaceae</taxon>
        <taxon>Deminuibacter</taxon>
    </lineage>
</organism>
<evidence type="ECO:0000313" key="3">
    <source>
        <dbReference type="Proteomes" id="UP000261284"/>
    </source>
</evidence>
<keyword evidence="3" id="KW-1185">Reference proteome</keyword>
<dbReference type="PROSITE" id="PS51257">
    <property type="entry name" value="PROKAR_LIPOPROTEIN"/>
    <property type="match status" value="1"/>
</dbReference>
<accession>A0A3E1NRF0</accession>
<feature type="signal peptide" evidence="1">
    <location>
        <begin position="1"/>
        <end position="18"/>
    </location>
</feature>
<feature type="chain" id="PRO_5017592627" description="Lipoprotein" evidence="1">
    <location>
        <begin position="19"/>
        <end position="197"/>
    </location>
</feature>
<keyword evidence="1" id="KW-0732">Signal</keyword>
<dbReference type="OrthoDB" id="652198at2"/>
<reference evidence="2 3" key="1">
    <citation type="submission" date="2018-08" db="EMBL/GenBank/DDBJ databases">
        <title>Chitinophagaceae sp. K23C18032701, a novel bacterium isolated from forest soil.</title>
        <authorList>
            <person name="Wang C."/>
        </authorList>
    </citation>
    <scope>NUCLEOTIDE SEQUENCE [LARGE SCALE GENOMIC DNA]</scope>
    <source>
        <strain evidence="2 3">K23C18032701</strain>
    </source>
</reference>
<sequence>MKKFLLAFAAAATFAACSSGPGKKVLVMAKGSVTAEGNNITVKEGTGYAEKELELSGSEKTTLTVKNGSNTTTVDVPAAGAYILNLRVDSVVGSKLELGKDLSSNKMISQQELKVKIDSLKQLSHGLNVSAANQNYLAAPGALVKISENPKARLYGPYHKIPAALEPGEDGKAPEIYKFYSGAEFTDLINNLEKMTH</sequence>
<evidence type="ECO:0000256" key="1">
    <source>
        <dbReference type="SAM" id="SignalP"/>
    </source>
</evidence>
<dbReference type="AlphaFoldDB" id="A0A3E1NRF0"/>